<evidence type="ECO:0000256" key="3">
    <source>
        <dbReference type="ARBA" id="ARBA00023125"/>
    </source>
</evidence>
<sequence length="457" mass="52267">MAFTVTQRVISSKDTTYSYCDNLCRKAKLLYNAALFRVRNVFTGYEKEHRTENEIGVFEEIAMLQKAYPTIHVRKVISYYHLEKLMRVTDNPDFFAGLPKQTAQQMTKQAVTDFKNWLVSLREYKKHPEKYLGKPRMPHYKKQDLVTVIITNQDAVLYPEQNGVSLKLPITKERLYFSNISEDAFLKDVKIKPYHGRFLLCLTFEEPEPVIETSMPNTCAIDFGTDNFAAIVCDDGSSAIYKGGAVLSDTQWFHKQKAKYVSILTRGHKNRYIPSKRLSDLSYRHANFVKDQCHKISRSIIDFCVEHQAGTLILGVNPLWKQNSRIGRVNNQKFVSMPIAFLRTMITYKALNAGIKIVEQEESYTSKADITAKDYIPTYGVDDENAKFSGVRIKRGLYRCADGTILNADCHAAANIMRKTVPDIWDKTTDFSFLANPKVYGFHELNPKSIPVKGIAA</sequence>
<dbReference type="RefSeq" id="WP_161793144.1">
    <property type="nucleotide sequence ID" value="NZ_CYXT01000017.1"/>
</dbReference>
<evidence type="ECO:0000256" key="4">
    <source>
        <dbReference type="ARBA" id="ARBA00023172"/>
    </source>
</evidence>
<organism evidence="7 8">
    <name type="scientific">Anaerostipes hadrus</name>
    <dbReference type="NCBI Taxonomy" id="649756"/>
    <lineage>
        <taxon>Bacteria</taxon>
        <taxon>Bacillati</taxon>
        <taxon>Bacillota</taxon>
        <taxon>Clostridia</taxon>
        <taxon>Lachnospirales</taxon>
        <taxon>Lachnospiraceae</taxon>
        <taxon>Anaerostipes</taxon>
    </lineage>
</organism>
<evidence type="ECO:0000259" key="6">
    <source>
        <dbReference type="Pfam" id="PF07282"/>
    </source>
</evidence>
<protein>
    <submittedName>
        <fullName evidence="7">Transposase, IS605 OrfB family</fullName>
    </submittedName>
</protein>
<gene>
    <name evidence="7" type="ORF">ERS852425_02185</name>
</gene>
<proteinExistence type="inferred from homology"/>
<accession>A0A173TLN5</accession>
<feature type="domain" description="Probable transposase IS891/IS1136/IS1341" evidence="5">
    <location>
        <begin position="216"/>
        <end position="315"/>
    </location>
</feature>
<dbReference type="GO" id="GO:0003677">
    <property type="term" value="F:DNA binding"/>
    <property type="evidence" value="ECO:0007669"/>
    <property type="project" value="UniProtKB-KW"/>
</dbReference>
<reference evidence="7 8" key="1">
    <citation type="submission" date="2015-09" db="EMBL/GenBank/DDBJ databases">
        <authorList>
            <consortium name="Pathogen Informatics"/>
        </authorList>
    </citation>
    <scope>NUCLEOTIDE SEQUENCE [LARGE SCALE GENOMIC DNA]</scope>
    <source>
        <strain evidence="7 8">2789STDY5608868</strain>
    </source>
</reference>
<dbReference type="GO" id="GO:0032196">
    <property type="term" value="P:transposition"/>
    <property type="evidence" value="ECO:0007669"/>
    <property type="project" value="UniProtKB-KW"/>
</dbReference>
<keyword evidence="2" id="KW-0815">Transposition</keyword>
<comment type="similarity">
    <text evidence="1">In the C-terminal section; belongs to the transposase 35 family.</text>
</comment>
<dbReference type="NCBIfam" id="TIGR01766">
    <property type="entry name" value="IS200/IS605 family accessory protein TnpB-like domain"/>
    <property type="match status" value="1"/>
</dbReference>
<evidence type="ECO:0000259" key="5">
    <source>
        <dbReference type="Pfam" id="PF01385"/>
    </source>
</evidence>
<keyword evidence="4" id="KW-0233">DNA recombination</keyword>
<feature type="domain" description="Cas12f1-like TNB" evidence="6">
    <location>
        <begin position="342"/>
        <end position="416"/>
    </location>
</feature>
<name>A0A173TLN5_ANAHA</name>
<evidence type="ECO:0000256" key="2">
    <source>
        <dbReference type="ARBA" id="ARBA00022578"/>
    </source>
</evidence>
<dbReference type="GO" id="GO:0006310">
    <property type="term" value="P:DNA recombination"/>
    <property type="evidence" value="ECO:0007669"/>
    <property type="project" value="UniProtKB-KW"/>
</dbReference>
<dbReference type="NCBIfam" id="NF040570">
    <property type="entry name" value="guided_TnpB"/>
    <property type="match status" value="1"/>
</dbReference>
<dbReference type="EMBL" id="CYXT01000017">
    <property type="protein sequence ID" value="CUN03444.1"/>
    <property type="molecule type" value="Genomic_DNA"/>
</dbReference>
<dbReference type="Pfam" id="PF01385">
    <property type="entry name" value="OrfB_IS605"/>
    <property type="match status" value="1"/>
</dbReference>
<evidence type="ECO:0000313" key="7">
    <source>
        <dbReference type="EMBL" id="CUN03444.1"/>
    </source>
</evidence>
<keyword evidence="3" id="KW-0238">DNA-binding</keyword>
<dbReference type="InterPro" id="IPR010095">
    <property type="entry name" value="Cas12f1-like_TNB"/>
</dbReference>
<dbReference type="Proteomes" id="UP000095598">
    <property type="component" value="Unassembled WGS sequence"/>
</dbReference>
<dbReference type="InterPro" id="IPR001959">
    <property type="entry name" value="Transposase"/>
</dbReference>
<evidence type="ECO:0000256" key="1">
    <source>
        <dbReference type="ARBA" id="ARBA00008761"/>
    </source>
</evidence>
<dbReference type="AlphaFoldDB" id="A0A173TLN5"/>
<evidence type="ECO:0000313" key="8">
    <source>
        <dbReference type="Proteomes" id="UP000095598"/>
    </source>
</evidence>
<dbReference type="Pfam" id="PF07282">
    <property type="entry name" value="Cas12f1-like_TNB"/>
    <property type="match status" value="1"/>
</dbReference>